<gene>
    <name evidence="1" type="ORF">GCM10007216_26350</name>
</gene>
<reference evidence="2" key="1">
    <citation type="journal article" date="2019" name="Int. J. Syst. Evol. Microbiol.">
        <title>The Global Catalogue of Microorganisms (GCM) 10K type strain sequencing project: providing services to taxonomists for standard genome sequencing and annotation.</title>
        <authorList>
            <consortium name="The Broad Institute Genomics Platform"/>
            <consortium name="The Broad Institute Genome Sequencing Center for Infectious Disease"/>
            <person name="Wu L."/>
            <person name="Ma J."/>
        </authorList>
    </citation>
    <scope>NUCLEOTIDE SEQUENCE [LARGE SCALE GENOMIC DNA]</scope>
    <source>
        <strain evidence="2">CCM 7282</strain>
    </source>
</reference>
<evidence type="ECO:0000313" key="1">
    <source>
        <dbReference type="EMBL" id="GGC94352.1"/>
    </source>
</evidence>
<accession>A0ABQ1PC61</accession>
<sequence>MIVNQVGDSFVMMAQHDHAIASGKLADHWKQDFIMRSKLRQHADWAVGQHDRAWIPLDQYPKWNDDKNRPYSFVDYPLKEKLNAYAHGIDEIEKDSSYAGVLCSRHYSSFFPNDSHDADIKHFLEHEQKRRSRLKKQMSVEVPKYLYDLHFKRLQFCDDFSLYICMQEPGIPKEEELSWFKDGFRQTFDFAPDGMMAHWLDKYTVSVAPFPFERPFELSIPYRDVSMDDIDRKGLQKAWDQADIEYRHVKIVPGT</sequence>
<organism evidence="1 2">
    <name type="scientific">Thalassobacillus devorans</name>
    <dbReference type="NCBI Taxonomy" id="279813"/>
    <lineage>
        <taxon>Bacteria</taxon>
        <taxon>Bacillati</taxon>
        <taxon>Bacillota</taxon>
        <taxon>Bacilli</taxon>
        <taxon>Bacillales</taxon>
        <taxon>Bacillaceae</taxon>
        <taxon>Thalassobacillus</taxon>
    </lineage>
</organism>
<dbReference type="Proteomes" id="UP000619534">
    <property type="component" value="Unassembled WGS sequence"/>
</dbReference>
<dbReference type="EMBL" id="BMCJ01000005">
    <property type="protein sequence ID" value="GGC94352.1"/>
    <property type="molecule type" value="Genomic_DNA"/>
</dbReference>
<protein>
    <submittedName>
        <fullName evidence="1">Serine hydroxymethyltransferase</fullName>
    </submittedName>
</protein>
<keyword evidence="2" id="KW-1185">Reference proteome</keyword>
<name>A0ABQ1PC61_9BACI</name>
<dbReference type="InterPro" id="IPR024992">
    <property type="entry name" value="DUF3891"/>
</dbReference>
<dbReference type="Pfam" id="PF13030">
    <property type="entry name" value="DUF3891"/>
    <property type="match status" value="1"/>
</dbReference>
<evidence type="ECO:0000313" key="2">
    <source>
        <dbReference type="Proteomes" id="UP000619534"/>
    </source>
</evidence>
<proteinExistence type="predicted"/>
<dbReference type="RefSeq" id="WP_062447650.1">
    <property type="nucleotide sequence ID" value="NZ_BMCJ01000005.1"/>
</dbReference>
<comment type="caution">
    <text evidence="1">The sequence shown here is derived from an EMBL/GenBank/DDBJ whole genome shotgun (WGS) entry which is preliminary data.</text>
</comment>